<dbReference type="AlphaFoldDB" id="A0A022VUR8"/>
<gene>
    <name evidence="1" type="ORF">H103_06713</name>
</gene>
<organism evidence="1">
    <name type="scientific">Trichophyton rubrum CBS 288.86</name>
    <dbReference type="NCBI Taxonomy" id="1215330"/>
    <lineage>
        <taxon>Eukaryota</taxon>
        <taxon>Fungi</taxon>
        <taxon>Dikarya</taxon>
        <taxon>Ascomycota</taxon>
        <taxon>Pezizomycotina</taxon>
        <taxon>Eurotiomycetes</taxon>
        <taxon>Eurotiomycetidae</taxon>
        <taxon>Onygenales</taxon>
        <taxon>Arthrodermataceae</taxon>
        <taxon>Trichophyton</taxon>
    </lineage>
</organism>
<name>A0A022VUR8_TRIRU</name>
<reference evidence="1" key="1">
    <citation type="submission" date="2014-02" db="EMBL/GenBank/DDBJ databases">
        <title>The Genome Sequence of Trichophyton rubrum (morphotype fischeri) CBS 288.86.</title>
        <authorList>
            <consortium name="The Broad Institute Genomics Platform"/>
            <person name="Cuomo C.A."/>
            <person name="White T.C."/>
            <person name="Graser Y."/>
            <person name="Martinez-Rossi N."/>
            <person name="Heitman J."/>
            <person name="Young S.K."/>
            <person name="Zeng Q."/>
            <person name="Gargeya S."/>
            <person name="Abouelleil A."/>
            <person name="Alvarado L."/>
            <person name="Chapman S.B."/>
            <person name="Gainer-Dewar J."/>
            <person name="Goldberg J."/>
            <person name="Griggs A."/>
            <person name="Gujja S."/>
            <person name="Hansen M."/>
            <person name="Howarth C."/>
            <person name="Imamovic A."/>
            <person name="Larimer J."/>
            <person name="Martinez D."/>
            <person name="Murphy C."/>
            <person name="Pearson M.D."/>
            <person name="Persinoti G."/>
            <person name="Poon T."/>
            <person name="Priest M."/>
            <person name="Roberts A.D."/>
            <person name="Saif S."/>
            <person name="Shea T.D."/>
            <person name="Sykes S.N."/>
            <person name="Wortman J."/>
            <person name="Nusbaum C."/>
            <person name="Birren B."/>
        </authorList>
    </citation>
    <scope>NUCLEOTIDE SEQUENCE [LARGE SCALE GENOMIC DNA]</scope>
    <source>
        <strain evidence="1">CBS 288.86</strain>
    </source>
</reference>
<sequence length="190" mass="21663">MTKSWTRVLDLWDPVGPHSWPLGNVNLSDEWIFKCAQDRAALWPYDLCKAGLNHYALVGDLATWQRRKTNRLLPLSPISRLAMFDQQPDSMFLLLSPLEQFKDQVVKEVAIFMQGYGHPLHSICVTAETILMNPPQASPPATTSNLTKPPEWKRWELGAEAAHTTDWRRPNTPSFQTGWRCESKAPLAVR</sequence>
<evidence type="ECO:0000313" key="1">
    <source>
        <dbReference type="EMBL" id="EZF49820.1"/>
    </source>
</evidence>
<dbReference type="OrthoDB" id="10462633at2759"/>
<proteinExistence type="predicted"/>
<accession>A0A022VUR8</accession>
<protein>
    <submittedName>
        <fullName evidence="1">Uncharacterized protein</fullName>
    </submittedName>
</protein>
<dbReference type="Proteomes" id="UP000023758">
    <property type="component" value="Unassembled WGS sequence"/>
</dbReference>
<dbReference type="HOGENOM" id="CLU_1428954_0_0_1"/>
<dbReference type="EMBL" id="KK207895">
    <property type="protein sequence ID" value="EZF49820.1"/>
    <property type="molecule type" value="Genomic_DNA"/>
</dbReference>